<proteinExistence type="predicted"/>
<accession>F3L4Y2</accession>
<dbReference type="eggNOG" id="COG5266">
    <property type="taxonomic scope" value="Bacteria"/>
</dbReference>
<dbReference type="AlphaFoldDB" id="F3L4Y2"/>
<dbReference type="STRING" id="2518989.IMCC3088_2760"/>
<dbReference type="InterPro" id="IPR019613">
    <property type="entry name" value="DUF4198"/>
</dbReference>
<sequence length="244" mass="26415">MYTKAIKVILLLTLTAATQVQAHGIWFAQRATQTGLIYGVGADDLDMVKRLPLITDFAAYDENLTEVEAELAVAGPVVLVVSDWQPTVMTAELNNGIWSKTADGRWHKKGLDEVPDAVIAERTMKYAVHVKSKLNKPLGNLPGQKAQIIPVGGFLPEMKGDILQVQVLLNGNPVTGAAIKEDFVNDPDQTPILTDKNGMATIGIRNQGLNVVAAIIDGPSDDPAKVRKVEYLATLSFVLEHLPE</sequence>
<evidence type="ECO:0000313" key="1">
    <source>
        <dbReference type="EMBL" id="EGG28623.1"/>
    </source>
</evidence>
<dbReference type="RefSeq" id="WP_009576900.1">
    <property type="nucleotide sequence ID" value="NZ_AEIG01000092.1"/>
</dbReference>
<evidence type="ECO:0000313" key="2">
    <source>
        <dbReference type="Proteomes" id="UP000005615"/>
    </source>
</evidence>
<organism evidence="1 2">
    <name type="scientific">Aequoribacter fuscus</name>
    <dbReference type="NCBI Taxonomy" id="2518989"/>
    <lineage>
        <taxon>Bacteria</taxon>
        <taxon>Pseudomonadati</taxon>
        <taxon>Pseudomonadota</taxon>
        <taxon>Gammaproteobacteria</taxon>
        <taxon>Cellvibrionales</taxon>
        <taxon>Halieaceae</taxon>
        <taxon>Aequoribacter</taxon>
    </lineage>
</organism>
<comment type="caution">
    <text evidence="1">The sequence shown here is derived from an EMBL/GenBank/DDBJ whole genome shotgun (WGS) entry which is preliminary data.</text>
</comment>
<dbReference type="Proteomes" id="UP000005615">
    <property type="component" value="Unassembled WGS sequence"/>
</dbReference>
<protein>
    <submittedName>
        <fullName evidence="1">Uncharacterized protein</fullName>
    </submittedName>
</protein>
<name>F3L4Y2_9GAMM</name>
<dbReference type="EMBL" id="AEIG01000092">
    <property type="protein sequence ID" value="EGG28623.1"/>
    <property type="molecule type" value="Genomic_DNA"/>
</dbReference>
<gene>
    <name evidence="1" type="ORF">IMCC3088_2760</name>
</gene>
<keyword evidence="2" id="KW-1185">Reference proteome</keyword>
<dbReference type="Pfam" id="PF10670">
    <property type="entry name" value="DUF4198"/>
    <property type="match status" value="1"/>
</dbReference>
<reference evidence="1 2" key="1">
    <citation type="journal article" date="2011" name="J. Bacteriol.">
        <title>Genome sequence of strain IMCC3088, a proteorhodopsin-containing marine bacterium belonging to the OM60/NOR5 clade.</title>
        <authorList>
            <person name="Jang Y."/>
            <person name="Oh H.M."/>
            <person name="Kang I."/>
            <person name="Lee K."/>
            <person name="Yang S.J."/>
            <person name="Cho J.C."/>
        </authorList>
    </citation>
    <scope>NUCLEOTIDE SEQUENCE [LARGE SCALE GENOMIC DNA]</scope>
    <source>
        <strain evidence="1 2">IMCC3088</strain>
    </source>
</reference>
<dbReference type="OrthoDB" id="5368503at2"/>